<sequence length="519" mass="54772">MTAAWIRRLTLAVAVLTAAGASTPAALADTANRWGAQYYVDCAGGSDAASGLSAAQAWKTLAKVNSVTFAPGSRITFKRGTRCDGTFAPKGSGTPTRPITTGGYGPGAKPGIDAHGALAAVLLHNVEGWELRDLDLTDQGPPPGESELRIGVYVLLEDFGIAHHIAVSGVDVHDVNGCDCRNPHTPTVSGGIVFKAGGTTTPSGFDDVVVERNTLRHVDRQGIATSSDWERRAQYPGGRGTTYVALTRVRIAGNLGEDIGGDAVGVYNATDAVVEGNVFRGWAERAPSYTAALSAFNSDGTVFRHNEVSYGHGSGPLPSAAFMTEHANLDTVFEYNLSRENQGGMLVVCADAGRPTDRTTIRYNVSENDFSNGYYPDFSGGTSPIGVITAICLETGHMRVYGNTIHAPNAERMLMNYTTNALEFSDNIFAGRAGGSQFSDQYGVYDHNLYQNIIGVPAGDAHAVIGDPRFAAPGRDYRLRTGSPALSAGAPNPGVRDYFGYRVPRVDPSIGAYTGPGVR</sequence>
<dbReference type="InterPro" id="IPR012334">
    <property type="entry name" value="Pectin_lyas_fold"/>
</dbReference>
<dbReference type="InterPro" id="IPR011050">
    <property type="entry name" value="Pectin_lyase_fold/virulence"/>
</dbReference>
<dbReference type="EMBL" id="JMQI01000043">
    <property type="protein sequence ID" value="KDN20341.1"/>
    <property type="molecule type" value="Genomic_DNA"/>
</dbReference>
<gene>
    <name evidence="2" type="ORF">DV20_20530</name>
</gene>
<reference evidence="2 3" key="1">
    <citation type="submission" date="2014-05" db="EMBL/GenBank/DDBJ databases">
        <title>Draft genome sequence of Amycolatopsis rifamycinica DSM 46095.</title>
        <authorList>
            <person name="Lal R."/>
            <person name="Saxena A."/>
            <person name="Kumari R."/>
            <person name="Mukherjee U."/>
            <person name="Singh P."/>
            <person name="Sangwan N."/>
            <person name="Mahato N.K."/>
        </authorList>
    </citation>
    <scope>NUCLEOTIDE SEQUENCE [LARGE SCALE GENOMIC DNA]</scope>
    <source>
        <strain evidence="2 3">DSM 46095</strain>
    </source>
</reference>
<evidence type="ECO:0000313" key="3">
    <source>
        <dbReference type="Proteomes" id="UP000027345"/>
    </source>
</evidence>
<accession>A0A066TYR5</accession>
<dbReference type="SUPFAM" id="SSF51126">
    <property type="entry name" value="Pectin lyase-like"/>
    <property type="match status" value="1"/>
</dbReference>
<dbReference type="AlphaFoldDB" id="A0A066TYR5"/>
<keyword evidence="3" id="KW-1185">Reference proteome</keyword>
<organism evidence="2 3">
    <name type="scientific">Amycolatopsis rifamycinica</name>
    <dbReference type="NCBI Taxonomy" id="287986"/>
    <lineage>
        <taxon>Bacteria</taxon>
        <taxon>Bacillati</taxon>
        <taxon>Actinomycetota</taxon>
        <taxon>Actinomycetes</taxon>
        <taxon>Pseudonocardiales</taxon>
        <taxon>Pseudonocardiaceae</taxon>
        <taxon>Amycolatopsis</taxon>
    </lineage>
</organism>
<evidence type="ECO:0000256" key="1">
    <source>
        <dbReference type="SAM" id="SignalP"/>
    </source>
</evidence>
<dbReference type="STRING" id="287986.DV20_20530"/>
<dbReference type="OrthoDB" id="3333873at2"/>
<dbReference type="Gene3D" id="2.160.20.10">
    <property type="entry name" value="Single-stranded right-handed beta-helix, Pectin lyase-like"/>
    <property type="match status" value="2"/>
</dbReference>
<name>A0A066TYR5_9PSEU</name>
<dbReference type="Proteomes" id="UP000027345">
    <property type="component" value="Unassembled WGS sequence"/>
</dbReference>
<dbReference type="eggNOG" id="COG2931">
    <property type="taxonomic scope" value="Bacteria"/>
</dbReference>
<evidence type="ECO:0000313" key="2">
    <source>
        <dbReference type="EMBL" id="KDN20341.1"/>
    </source>
</evidence>
<protein>
    <submittedName>
        <fullName evidence="2">Uncharacterized protein</fullName>
    </submittedName>
</protein>
<feature type="chain" id="PRO_5001626730" evidence="1">
    <location>
        <begin position="29"/>
        <end position="519"/>
    </location>
</feature>
<dbReference type="RefSeq" id="WP_043782499.1">
    <property type="nucleotide sequence ID" value="NZ_JMQI01000043.1"/>
</dbReference>
<proteinExistence type="predicted"/>
<keyword evidence="1" id="KW-0732">Signal</keyword>
<comment type="caution">
    <text evidence="2">The sequence shown here is derived from an EMBL/GenBank/DDBJ whole genome shotgun (WGS) entry which is preliminary data.</text>
</comment>
<feature type="signal peptide" evidence="1">
    <location>
        <begin position="1"/>
        <end position="28"/>
    </location>
</feature>